<evidence type="ECO:0000313" key="2">
    <source>
        <dbReference type="EMBL" id="THU54547.1"/>
    </source>
</evidence>
<keyword evidence="3" id="KW-1185">Reference proteome</keyword>
<dbReference type="EMBL" id="PYDT01000008">
    <property type="protein sequence ID" value="THU54547.1"/>
    <property type="molecule type" value="Genomic_DNA"/>
</dbReference>
<comment type="caution">
    <text evidence="2">The sequence shown here is derived from an EMBL/GenBank/DDBJ whole genome shotgun (WGS) entry which is preliminary data.</text>
</comment>
<dbReference type="PANTHER" id="PTHR46548">
    <property type="entry name" value="BAH AND TFIIS DOMAIN-CONTAINING PROTEIN-RELATED"/>
    <property type="match status" value="1"/>
</dbReference>
<feature type="region of interest" description="Disordered" evidence="1">
    <location>
        <begin position="139"/>
        <end position="158"/>
    </location>
</feature>
<organism evidence="2 3">
    <name type="scientific">Musa balbisiana</name>
    <name type="common">Banana</name>
    <dbReference type="NCBI Taxonomy" id="52838"/>
    <lineage>
        <taxon>Eukaryota</taxon>
        <taxon>Viridiplantae</taxon>
        <taxon>Streptophyta</taxon>
        <taxon>Embryophyta</taxon>
        <taxon>Tracheophyta</taxon>
        <taxon>Spermatophyta</taxon>
        <taxon>Magnoliopsida</taxon>
        <taxon>Liliopsida</taxon>
        <taxon>Zingiberales</taxon>
        <taxon>Musaceae</taxon>
        <taxon>Musa</taxon>
    </lineage>
</organism>
<sequence>MQLQENKSIGDPTTQSTTSCVSSHKIGDSCVNVEVKPVEEKEDICSSVCRPAEVEGNNGGGATPLEDKLDTRGQVSGISTDGKPNLTSPSMDRNKSFECDREEIGDGSICTSNIKIGDGSDCTAASGRKLQKLLVEDPMSGPVGKEELGSASATDQQQLPSLDAGDESVVAVVSLTADNVPSPKAVDESMTRKSENSGIDYFKLGDVAKEKNSISTSSTDEPPTSKIAGESHAHVISKLEFDLNEGISGVDANEGEPAVSTAIVCSSVIRWPSLSPFANPMLRMRLDGKAQQPLVHFGQQNHETFLEIPPNSLHMPPSYFARKQGRPLLDNDLNVAGEGVLEDMASESSSQTTVSISGTLLTSSSHRLEAPILPTQPASGAFPGGEASVLRNFDLNDRPVSQRILSVTGGGNSLNDDYRGSALSSSPAMTFASVTSLSYARLPFASGYPISSTSFSGCSTSYVDSSLAGGSFFPAFPSLLVRPPSAVLSHYPRVA</sequence>
<accession>A0A4S8IZV3</accession>
<evidence type="ECO:0000256" key="1">
    <source>
        <dbReference type="SAM" id="MobiDB-lite"/>
    </source>
</evidence>
<dbReference type="AlphaFoldDB" id="A0A4S8IZV3"/>
<feature type="region of interest" description="Disordered" evidence="1">
    <location>
        <begin position="1"/>
        <end position="25"/>
    </location>
</feature>
<dbReference type="Proteomes" id="UP000317650">
    <property type="component" value="Chromosome 10"/>
</dbReference>
<feature type="region of interest" description="Disordered" evidence="1">
    <location>
        <begin position="52"/>
        <end position="94"/>
    </location>
</feature>
<reference evidence="2 3" key="1">
    <citation type="journal article" date="2019" name="Nat. Plants">
        <title>Genome sequencing of Musa balbisiana reveals subgenome evolution and function divergence in polyploid bananas.</title>
        <authorList>
            <person name="Yao X."/>
        </authorList>
    </citation>
    <scope>NUCLEOTIDE SEQUENCE [LARGE SCALE GENOMIC DNA]</scope>
    <source>
        <strain evidence="3">cv. DH-PKW</strain>
        <tissue evidence="2">Leaves</tissue>
    </source>
</reference>
<proteinExistence type="predicted"/>
<protein>
    <submittedName>
        <fullName evidence="2">Uncharacterized protein</fullName>
    </submittedName>
</protein>
<evidence type="ECO:0000313" key="3">
    <source>
        <dbReference type="Proteomes" id="UP000317650"/>
    </source>
</evidence>
<feature type="compositionally biased region" description="Polar residues" evidence="1">
    <location>
        <begin position="1"/>
        <end position="22"/>
    </location>
</feature>
<gene>
    <name evidence="2" type="ORF">C4D60_Mb10t26250</name>
</gene>
<dbReference type="PANTHER" id="PTHR46548:SF1">
    <property type="entry name" value="BAH AND TFIIS DOMAIN-CONTAINING PROTEIN-RELATED"/>
    <property type="match status" value="1"/>
</dbReference>
<name>A0A4S8IZV3_MUSBA</name>